<dbReference type="SUPFAM" id="SSF88659">
    <property type="entry name" value="Sigma3 and sigma4 domains of RNA polymerase sigma factors"/>
    <property type="match status" value="1"/>
</dbReference>
<dbReference type="Proteomes" id="UP000660380">
    <property type="component" value="Unassembled WGS sequence"/>
</dbReference>
<keyword evidence="2" id="KW-1185">Reference proteome</keyword>
<protein>
    <submittedName>
        <fullName evidence="1">Sigma-70 family RNA polymerase sigma factor</fullName>
    </submittedName>
</protein>
<accession>A0ABR8GZ21</accession>
<gene>
    <name evidence="1" type="ORF">H6G81_28650</name>
</gene>
<dbReference type="RefSeq" id="WP_029630644.1">
    <property type="nucleotide sequence ID" value="NZ_JACJTA010000092.1"/>
</dbReference>
<dbReference type="InterPro" id="IPR036388">
    <property type="entry name" value="WH-like_DNA-bd_sf"/>
</dbReference>
<dbReference type="Gene3D" id="1.10.10.10">
    <property type="entry name" value="Winged helix-like DNA-binding domain superfamily/Winged helix DNA-binding domain"/>
    <property type="match status" value="1"/>
</dbReference>
<evidence type="ECO:0000313" key="2">
    <source>
        <dbReference type="Proteomes" id="UP000660380"/>
    </source>
</evidence>
<dbReference type="InterPro" id="IPR013324">
    <property type="entry name" value="RNA_pol_sigma_r3/r4-like"/>
</dbReference>
<evidence type="ECO:0000313" key="1">
    <source>
        <dbReference type="EMBL" id="MBD2608380.1"/>
    </source>
</evidence>
<dbReference type="EMBL" id="JACJTA010000092">
    <property type="protein sequence ID" value="MBD2608380.1"/>
    <property type="molecule type" value="Genomic_DNA"/>
</dbReference>
<comment type="caution">
    <text evidence="1">The sequence shown here is derived from an EMBL/GenBank/DDBJ whole genome shotgun (WGS) entry which is preliminary data.</text>
</comment>
<sequence>MEFPKNNSFSPQIATSTSVTEQLTALDNLVTCILLNPDGRDTHNILAFIRQRLQQFKLNYYHEECEVFLEAYSRAKNKISSGEPIECNMPLWLKGASFNIIREWKRDRTKQSKLAERLSNKTDTVYIEENEVIDYAIGANLEALLHELKSLKKKDYLILYLRIVEGRTWKEIGEHLFSHGEESEKDPKKREVNIRQKGKRLLERLRNKCDLKK</sequence>
<organism evidence="1 2">
    <name type="scientific">Scytonema hofmannii FACHB-248</name>
    <dbReference type="NCBI Taxonomy" id="1842502"/>
    <lineage>
        <taxon>Bacteria</taxon>
        <taxon>Bacillati</taxon>
        <taxon>Cyanobacteriota</taxon>
        <taxon>Cyanophyceae</taxon>
        <taxon>Nostocales</taxon>
        <taxon>Scytonemataceae</taxon>
        <taxon>Scytonema</taxon>
    </lineage>
</organism>
<name>A0ABR8GZ21_9CYAN</name>
<reference evidence="1 2" key="1">
    <citation type="journal article" date="2020" name="ISME J.">
        <title>Comparative genomics reveals insights into cyanobacterial evolution and habitat adaptation.</title>
        <authorList>
            <person name="Chen M.Y."/>
            <person name="Teng W.K."/>
            <person name="Zhao L."/>
            <person name="Hu C.X."/>
            <person name="Zhou Y.K."/>
            <person name="Han B.P."/>
            <person name="Song L.R."/>
            <person name="Shu W.S."/>
        </authorList>
    </citation>
    <scope>NUCLEOTIDE SEQUENCE [LARGE SCALE GENOMIC DNA]</scope>
    <source>
        <strain evidence="1 2">FACHB-248</strain>
    </source>
</reference>
<proteinExistence type="predicted"/>